<evidence type="ECO:0000259" key="1">
    <source>
        <dbReference type="PROSITE" id="PS50835"/>
    </source>
</evidence>
<dbReference type="SUPFAM" id="SSF48726">
    <property type="entry name" value="Immunoglobulin"/>
    <property type="match status" value="1"/>
</dbReference>
<proteinExistence type="predicted"/>
<feature type="non-terminal residue" evidence="2">
    <location>
        <position position="213"/>
    </location>
</feature>
<gene>
    <name evidence="2" type="ORF">MNOR_LOCUS15764</name>
</gene>
<protein>
    <recommendedName>
        <fullName evidence="1">Ig-like domain-containing protein</fullName>
    </recommendedName>
</protein>
<evidence type="ECO:0000313" key="3">
    <source>
        <dbReference type="Proteomes" id="UP001497623"/>
    </source>
</evidence>
<dbReference type="EMBL" id="CAXKWB010010018">
    <property type="protein sequence ID" value="CAL4096487.1"/>
    <property type="molecule type" value="Genomic_DNA"/>
</dbReference>
<evidence type="ECO:0000313" key="2">
    <source>
        <dbReference type="EMBL" id="CAL4096487.1"/>
    </source>
</evidence>
<feature type="domain" description="Ig-like" evidence="1">
    <location>
        <begin position="121"/>
        <end position="213"/>
    </location>
</feature>
<sequence length="213" mass="23214">MCDTEGLQMAMPANDVVAVALRIDIFHTYGEGSRAWLGACGGDPDTGREGRMEVVTQRGAQTNATISSEDPLWAPGDPGYVTSTDCLYLRVWGPAIKSSPGRPYVKYPCSWAGAAPLCEVPLLFNYNDLIVNPGEQVPLECGMIGNYSHCLWEKDTNTILVEDVYNGTHSGLMRPNNTEGNQCGIVVEQALIETHGIWTCKIYNTQYGEFVGS</sequence>
<dbReference type="InterPro" id="IPR007110">
    <property type="entry name" value="Ig-like_dom"/>
</dbReference>
<organism evidence="2 3">
    <name type="scientific">Meganyctiphanes norvegica</name>
    <name type="common">Northern krill</name>
    <name type="synonym">Thysanopoda norvegica</name>
    <dbReference type="NCBI Taxonomy" id="48144"/>
    <lineage>
        <taxon>Eukaryota</taxon>
        <taxon>Metazoa</taxon>
        <taxon>Ecdysozoa</taxon>
        <taxon>Arthropoda</taxon>
        <taxon>Crustacea</taxon>
        <taxon>Multicrustacea</taxon>
        <taxon>Malacostraca</taxon>
        <taxon>Eumalacostraca</taxon>
        <taxon>Eucarida</taxon>
        <taxon>Euphausiacea</taxon>
        <taxon>Euphausiidae</taxon>
        <taxon>Meganyctiphanes</taxon>
    </lineage>
</organism>
<keyword evidence="3" id="KW-1185">Reference proteome</keyword>
<reference evidence="2 3" key="1">
    <citation type="submission" date="2024-05" db="EMBL/GenBank/DDBJ databases">
        <authorList>
            <person name="Wallberg A."/>
        </authorList>
    </citation>
    <scope>NUCLEOTIDE SEQUENCE [LARGE SCALE GENOMIC DNA]</scope>
</reference>
<comment type="caution">
    <text evidence="2">The sequence shown here is derived from an EMBL/GenBank/DDBJ whole genome shotgun (WGS) entry which is preliminary data.</text>
</comment>
<dbReference type="AlphaFoldDB" id="A0AAV2QTC1"/>
<name>A0AAV2QTC1_MEGNR</name>
<accession>A0AAV2QTC1</accession>
<dbReference type="InterPro" id="IPR036179">
    <property type="entry name" value="Ig-like_dom_sf"/>
</dbReference>
<dbReference type="PROSITE" id="PS50835">
    <property type="entry name" value="IG_LIKE"/>
    <property type="match status" value="1"/>
</dbReference>
<dbReference type="Proteomes" id="UP001497623">
    <property type="component" value="Unassembled WGS sequence"/>
</dbReference>